<dbReference type="InterPro" id="IPR000542">
    <property type="entry name" value="Carn_acyl_trans"/>
</dbReference>
<keyword evidence="1" id="KW-0012">Acyltransferase</keyword>
<evidence type="ECO:0000256" key="1">
    <source>
        <dbReference type="ARBA" id="ARBA00023315"/>
    </source>
</evidence>
<dbReference type="InterPro" id="IPR039551">
    <property type="entry name" value="Cho/carn_acyl_trans"/>
</dbReference>
<keyword evidence="1" id="KW-0808">Transferase</keyword>
<dbReference type="Ensembl" id="ENSEBUT00000018795.1">
    <property type="protein sequence ID" value="ENSEBUP00000018219.1"/>
    <property type="gene ID" value="ENSEBUG00000011380.1"/>
</dbReference>
<keyword evidence="4" id="KW-1185">Reference proteome</keyword>
<proteinExistence type="predicted"/>
<dbReference type="GO" id="GO:0006635">
    <property type="term" value="P:fatty acid beta-oxidation"/>
    <property type="evidence" value="ECO:0007669"/>
    <property type="project" value="TreeGrafter"/>
</dbReference>
<dbReference type="GeneTree" id="ENSGT00940000173242"/>
<accession>A0A8C4QNI8</accession>
<reference evidence="3" key="2">
    <citation type="submission" date="2025-09" db="UniProtKB">
        <authorList>
            <consortium name="Ensembl"/>
        </authorList>
    </citation>
    <scope>IDENTIFICATION</scope>
</reference>
<dbReference type="GO" id="GO:0004095">
    <property type="term" value="F:carnitine O-palmitoyltransferase activity"/>
    <property type="evidence" value="ECO:0007669"/>
    <property type="project" value="TreeGrafter"/>
</dbReference>
<dbReference type="Pfam" id="PF00755">
    <property type="entry name" value="Carn_acyltransf"/>
    <property type="match status" value="1"/>
</dbReference>
<dbReference type="PANTHER" id="PTHR22589">
    <property type="entry name" value="CARNITINE O-ACYLTRANSFERASE"/>
    <property type="match status" value="1"/>
</dbReference>
<dbReference type="InterPro" id="IPR042231">
    <property type="entry name" value="Cho/carn_acyl_trans_2"/>
</dbReference>
<feature type="domain" description="Choline/carnitine acyltransferase" evidence="2">
    <location>
        <begin position="25"/>
        <end position="165"/>
    </location>
</feature>
<evidence type="ECO:0000259" key="2">
    <source>
        <dbReference type="Pfam" id="PF00755"/>
    </source>
</evidence>
<dbReference type="SUPFAM" id="SSF52777">
    <property type="entry name" value="CoA-dependent acyltransferases"/>
    <property type="match status" value="1"/>
</dbReference>
<reference evidence="3" key="1">
    <citation type="submission" date="2025-08" db="UniProtKB">
        <authorList>
            <consortium name="Ensembl"/>
        </authorList>
    </citation>
    <scope>IDENTIFICATION</scope>
</reference>
<name>A0A8C4QNI8_EPTBU</name>
<organism evidence="3 4">
    <name type="scientific">Eptatretus burgeri</name>
    <name type="common">Inshore hagfish</name>
    <dbReference type="NCBI Taxonomy" id="7764"/>
    <lineage>
        <taxon>Eukaryota</taxon>
        <taxon>Metazoa</taxon>
        <taxon>Chordata</taxon>
        <taxon>Craniata</taxon>
        <taxon>Vertebrata</taxon>
        <taxon>Cyclostomata</taxon>
        <taxon>Myxini</taxon>
        <taxon>Myxiniformes</taxon>
        <taxon>Myxinidae</taxon>
        <taxon>Eptatretinae</taxon>
        <taxon>Eptatretus</taxon>
    </lineage>
</organism>
<dbReference type="GO" id="GO:0005739">
    <property type="term" value="C:mitochondrion"/>
    <property type="evidence" value="ECO:0007669"/>
    <property type="project" value="TreeGrafter"/>
</dbReference>
<evidence type="ECO:0000313" key="4">
    <source>
        <dbReference type="Proteomes" id="UP000694388"/>
    </source>
</evidence>
<dbReference type="Gene3D" id="3.30.559.70">
    <property type="entry name" value="Choline/Carnitine o-acyltransferase, domain 2"/>
    <property type="match status" value="1"/>
</dbReference>
<protein>
    <recommendedName>
        <fullName evidence="2">Choline/carnitine acyltransferase domain-containing protein</fullName>
    </recommendedName>
</protein>
<evidence type="ECO:0000313" key="3">
    <source>
        <dbReference type="Ensembl" id="ENSEBUP00000018219.1"/>
    </source>
</evidence>
<sequence>MLMGITNLIVKSFHNLPCSGHTPPYPKAFWLDRFHKQRKSLLINNVGINMAITPGSQLVCATNLIVSFARFHRSLMAGLLTPANSHGLAHRHGTGFVSGIYPKSVLMCMSQLDRLFGTSRIPQESQDELQTKLGTRHFVVLHQGYIYICNLLDDSGYILPASTIMVRKRIFTNLHNLSHYTCTS</sequence>
<dbReference type="AlphaFoldDB" id="A0A8C4QNI8"/>
<dbReference type="PANTHER" id="PTHR22589:SF16">
    <property type="entry name" value="CARNITINE O-PALMITOYLTRANSFERASE 2, MITOCHONDRIAL"/>
    <property type="match status" value="1"/>
</dbReference>
<dbReference type="Proteomes" id="UP000694388">
    <property type="component" value="Unplaced"/>
</dbReference>